<dbReference type="EMBL" id="CP146016">
    <property type="protein sequence ID" value="WWQ60252.1"/>
    <property type="molecule type" value="Genomic_DNA"/>
</dbReference>
<name>A0AAX4L0K5_9CREN</name>
<protein>
    <submittedName>
        <fullName evidence="1">Uncharacterized protein</fullName>
    </submittedName>
</protein>
<gene>
    <name evidence="1" type="ORF">V6M85_12530</name>
</gene>
<dbReference type="AlphaFoldDB" id="A0AAX4L0K5"/>
<evidence type="ECO:0000313" key="2">
    <source>
        <dbReference type="Proteomes" id="UP001432202"/>
    </source>
</evidence>
<keyword evidence="2" id="KW-1185">Reference proteome</keyword>
<evidence type="ECO:0000313" key="1">
    <source>
        <dbReference type="EMBL" id="WWQ60252.1"/>
    </source>
</evidence>
<organism evidence="1 2">
    <name type="scientific">Sulfolobus tengchongensis</name>
    <dbReference type="NCBI Taxonomy" id="207809"/>
    <lineage>
        <taxon>Archaea</taxon>
        <taxon>Thermoproteota</taxon>
        <taxon>Thermoprotei</taxon>
        <taxon>Sulfolobales</taxon>
        <taxon>Sulfolobaceae</taxon>
        <taxon>Sulfolobus</taxon>
    </lineage>
</organism>
<accession>A0AAX4L0K5</accession>
<dbReference type="GeneID" id="89337609"/>
<dbReference type="RefSeq" id="WP_338600727.1">
    <property type="nucleotide sequence ID" value="NZ_CP146016.1"/>
</dbReference>
<sequence length="81" mass="9690">METALKLARKGKVLSALMFLKHYVIENQERWENSIEECRELFEVIMSMPSLNDESWRIFVPSITIDDFEELTLRVSECMRY</sequence>
<dbReference type="Proteomes" id="UP001432202">
    <property type="component" value="Chromosome"/>
</dbReference>
<proteinExistence type="predicted"/>
<reference evidence="1 2" key="1">
    <citation type="submission" date="2024-02" db="EMBL/GenBank/DDBJ databases">
        <title>STSV induces naive adaptation in Sulfolobus.</title>
        <authorList>
            <person name="Xiang X."/>
            <person name="Song M."/>
        </authorList>
    </citation>
    <scope>NUCLEOTIDE SEQUENCE [LARGE SCALE GENOMIC DNA]</scope>
    <source>
        <strain evidence="1 2">RT2</strain>
    </source>
</reference>